<evidence type="ECO:0000313" key="4">
    <source>
        <dbReference type="EMBL" id="AWT26747.1"/>
    </source>
</evidence>
<evidence type="ECO:0000256" key="1">
    <source>
        <dbReference type="ARBA" id="ARBA00023172"/>
    </source>
</evidence>
<dbReference type="Pfam" id="PF00589">
    <property type="entry name" value="Phage_integrase"/>
    <property type="match status" value="1"/>
</dbReference>
<dbReference type="PANTHER" id="PTHR30349:SF64">
    <property type="entry name" value="PROPHAGE INTEGRASE INTD-RELATED"/>
    <property type="match status" value="1"/>
</dbReference>
<proteinExistence type="predicted"/>
<keyword evidence="5" id="KW-1185">Reference proteome</keyword>
<protein>
    <submittedName>
        <fullName evidence="4">Tyrosine recombinase XerS</fullName>
    </submittedName>
</protein>
<dbReference type="CDD" id="cd00397">
    <property type="entry name" value="DNA_BRE_C"/>
    <property type="match status" value="1"/>
</dbReference>
<dbReference type="KEGG" id="cpre:Csp1_19790"/>
<dbReference type="GO" id="GO:0003677">
    <property type="term" value="F:DNA binding"/>
    <property type="evidence" value="ECO:0007669"/>
    <property type="project" value="InterPro"/>
</dbReference>
<feature type="compositionally biased region" description="Basic residues" evidence="2">
    <location>
        <begin position="7"/>
        <end position="21"/>
    </location>
</feature>
<accession>A0A2Z3YXE2</accession>
<name>A0A2Z3YXE2_9CORY</name>
<dbReference type="EMBL" id="CP024988">
    <property type="protein sequence ID" value="AWT26747.1"/>
    <property type="molecule type" value="Genomic_DNA"/>
</dbReference>
<dbReference type="AlphaFoldDB" id="A0A2Z3YXE2"/>
<dbReference type="InterPro" id="IPR011010">
    <property type="entry name" value="DNA_brk_join_enz"/>
</dbReference>
<organism evidence="4 5">
    <name type="scientific">Corynebacterium provencense</name>
    <dbReference type="NCBI Taxonomy" id="1737425"/>
    <lineage>
        <taxon>Bacteria</taxon>
        <taxon>Bacillati</taxon>
        <taxon>Actinomycetota</taxon>
        <taxon>Actinomycetes</taxon>
        <taxon>Mycobacteriales</taxon>
        <taxon>Corynebacteriaceae</taxon>
        <taxon>Corynebacterium</taxon>
    </lineage>
</organism>
<reference evidence="5" key="1">
    <citation type="submission" date="2017-11" db="EMBL/GenBank/DDBJ databases">
        <title>Otitis media/interna in a cat caused by the recently described species Corynebacterium provencense.</title>
        <authorList>
            <person name="Kittl S."/>
            <person name="Brodard I."/>
            <person name="Rychener L."/>
            <person name="Jores J."/>
            <person name="Roosje P."/>
            <person name="Gobeli Brawand S."/>
        </authorList>
    </citation>
    <scope>NUCLEOTIDE SEQUENCE [LARGE SCALE GENOMIC DNA]</scope>
    <source>
        <strain evidence="5">17KM38</strain>
    </source>
</reference>
<evidence type="ECO:0000313" key="5">
    <source>
        <dbReference type="Proteomes" id="UP000247696"/>
    </source>
</evidence>
<sequence>MTVSVKNFHHRGLARTRRVSSHPRVATASRYFSPQVRTHAPDNDGSLGLPPATGKRARAILSGAFGVAVRYGLVLHNPVRDTLPPKIVTPEARALTMDELQTVRRMARWFTIAPGHGPRPQAQPFPSILDFLAGTGVRISDALRLQWADLNLDTAPPTAVIHDVKGGGRRRIIELPDLAAEAVRSQRRATMETYPWVFPTGTGKPLTKSNIERWTRKAKEAWEARPADVKAGEPDVSWVTPHTFRRSVATWLNDQVSLQAASQQLGHSDSTVAEHHYLDRTVTGPEVALVLNAVLECTKMHIKKLGTRNNRWNAYDSQSLYLRIVRDSRKQAELQTSRTLLSGFGVRVPDGAPHRPR</sequence>
<keyword evidence="1" id="KW-0233">DNA recombination</keyword>
<dbReference type="Proteomes" id="UP000247696">
    <property type="component" value="Chromosome"/>
</dbReference>
<dbReference type="InterPro" id="IPR002104">
    <property type="entry name" value="Integrase_catalytic"/>
</dbReference>
<dbReference type="GO" id="GO:0006310">
    <property type="term" value="P:DNA recombination"/>
    <property type="evidence" value="ECO:0007669"/>
    <property type="project" value="UniProtKB-KW"/>
</dbReference>
<dbReference type="PROSITE" id="PS51898">
    <property type="entry name" value="TYR_RECOMBINASE"/>
    <property type="match status" value="1"/>
</dbReference>
<feature type="region of interest" description="Disordered" evidence="2">
    <location>
        <begin position="1"/>
        <end position="51"/>
    </location>
</feature>
<dbReference type="SUPFAM" id="SSF56349">
    <property type="entry name" value="DNA breaking-rejoining enzymes"/>
    <property type="match status" value="1"/>
</dbReference>
<dbReference type="GO" id="GO:0015074">
    <property type="term" value="P:DNA integration"/>
    <property type="evidence" value="ECO:0007669"/>
    <property type="project" value="InterPro"/>
</dbReference>
<evidence type="ECO:0000259" key="3">
    <source>
        <dbReference type="PROSITE" id="PS51898"/>
    </source>
</evidence>
<evidence type="ECO:0000256" key="2">
    <source>
        <dbReference type="SAM" id="MobiDB-lite"/>
    </source>
</evidence>
<dbReference type="Gene3D" id="1.10.443.10">
    <property type="entry name" value="Intergrase catalytic core"/>
    <property type="match status" value="1"/>
</dbReference>
<dbReference type="InterPro" id="IPR050090">
    <property type="entry name" value="Tyrosine_recombinase_XerCD"/>
</dbReference>
<dbReference type="PANTHER" id="PTHR30349">
    <property type="entry name" value="PHAGE INTEGRASE-RELATED"/>
    <property type="match status" value="1"/>
</dbReference>
<gene>
    <name evidence="4" type="primary">xerS</name>
    <name evidence="4" type="ORF">Csp1_19790</name>
</gene>
<feature type="domain" description="Tyr recombinase" evidence="3">
    <location>
        <begin position="90"/>
        <end position="292"/>
    </location>
</feature>
<dbReference type="InterPro" id="IPR013762">
    <property type="entry name" value="Integrase-like_cat_sf"/>
</dbReference>